<evidence type="ECO:0000313" key="3">
    <source>
        <dbReference type="Proteomes" id="UP000434582"/>
    </source>
</evidence>
<protein>
    <submittedName>
        <fullName evidence="2">DUF4743 domain-containing protein</fullName>
    </submittedName>
</protein>
<organism evidence="2 3">
    <name type="scientific">Roseospira navarrensis</name>
    <dbReference type="NCBI Taxonomy" id="140058"/>
    <lineage>
        <taxon>Bacteria</taxon>
        <taxon>Pseudomonadati</taxon>
        <taxon>Pseudomonadota</taxon>
        <taxon>Alphaproteobacteria</taxon>
        <taxon>Rhodospirillales</taxon>
        <taxon>Rhodospirillaceae</taxon>
        <taxon>Roseospira</taxon>
    </lineage>
</organism>
<comment type="caution">
    <text evidence="2">The sequence shown here is derived from an EMBL/GenBank/DDBJ whole genome shotgun (WGS) entry which is preliminary data.</text>
</comment>
<gene>
    <name evidence="2" type="ORF">GHC57_02705</name>
</gene>
<dbReference type="Pfam" id="PF15916">
    <property type="entry name" value="DUF4743"/>
    <property type="match status" value="1"/>
</dbReference>
<dbReference type="Proteomes" id="UP000434582">
    <property type="component" value="Unassembled WGS sequence"/>
</dbReference>
<dbReference type="EMBL" id="WIVE01000004">
    <property type="protein sequence ID" value="MQX35422.1"/>
    <property type="molecule type" value="Genomic_DNA"/>
</dbReference>
<evidence type="ECO:0000259" key="1">
    <source>
        <dbReference type="PROSITE" id="PS51462"/>
    </source>
</evidence>
<dbReference type="SUPFAM" id="SSF55811">
    <property type="entry name" value="Nudix"/>
    <property type="match status" value="1"/>
</dbReference>
<keyword evidence="3" id="KW-1185">Reference proteome</keyword>
<sequence>MRYMHHIHALNTHDMGAFRPFFVEGREVGWVAHAVADRLARDGQAGAFEVGPFGVSLRPSLTTPEDRSAAVAETLAPLVAEGLAPPPRGEGYAVVEHWGDAPLFTLDRGHVPVLGLRSFGVHLNGVVRRPDGLHMWIGRRAEDRQVEPGKLDNMVAGGQPAGLGLMENLVKECDEEAGLPETMARRARPAGLVSYCLQTPAGLKPDTLFVYDLELPEDVIPENRDGEISGFMLWPMARVLETLREPGVFKFNVPHVILDFALRHGVLTPDDTPDYVALTQGLRREPVRFHPDQG</sequence>
<dbReference type="GO" id="GO:0044715">
    <property type="term" value="F:8-oxo-dGDP phosphatase activity"/>
    <property type="evidence" value="ECO:0007669"/>
    <property type="project" value="TreeGrafter"/>
</dbReference>
<evidence type="ECO:0000313" key="2">
    <source>
        <dbReference type="EMBL" id="MQX35422.1"/>
    </source>
</evidence>
<dbReference type="PROSITE" id="PS51462">
    <property type="entry name" value="NUDIX"/>
    <property type="match status" value="1"/>
</dbReference>
<dbReference type="InterPro" id="IPR031804">
    <property type="entry name" value="DUF4743"/>
</dbReference>
<accession>A0A7X2D3C0</accession>
<dbReference type="OrthoDB" id="8438812at2"/>
<dbReference type="InterPro" id="IPR000086">
    <property type="entry name" value="NUDIX_hydrolase_dom"/>
</dbReference>
<dbReference type="Gene3D" id="3.90.79.10">
    <property type="entry name" value="Nucleoside Triphosphate Pyrophosphohydrolase"/>
    <property type="match status" value="1"/>
</dbReference>
<feature type="domain" description="Nudix hydrolase" evidence="1">
    <location>
        <begin position="118"/>
        <end position="259"/>
    </location>
</feature>
<dbReference type="PANTHER" id="PTHR13622:SF8">
    <property type="entry name" value="THIAMIN PYROPHOSPHOKINASE 1"/>
    <property type="match status" value="1"/>
</dbReference>
<name>A0A7X2D3C0_9PROT</name>
<dbReference type="CDD" id="cd03676">
    <property type="entry name" value="NUDIX_Tnr3_like"/>
    <property type="match status" value="1"/>
</dbReference>
<dbReference type="AlphaFoldDB" id="A0A7X2D3C0"/>
<dbReference type="FunFam" id="3.90.79.10:FF:000019">
    <property type="entry name" value="Thiamin pyrophosphokinase, putative"/>
    <property type="match status" value="1"/>
</dbReference>
<proteinExistence type="predicted"/>
<dbReference type="InterPro" id="IPR015797">
    <property type="entry name" value="NUDIX_hydrolase-like_dom_sf"/>
</dbReference>
<dbReference type="PANTHER" id="PTHR13622">
    <property type="entry name" value="THIAMIN PYROPHOSPHOKINASE"/>
    <property type="match status" value="1"/>
</dbReference>
<dbReference type="RefSeq" id="WP_153340898.1">
    <property type="nucleotide sequence ID" value="NZ_WIVE01000004.1"/>
</dbReference>
<reference evidence="2 3" key="1">
    <citation type="submission" date="2019-10" db="EMBL/GenBank/DDBJ databases">
        <title>Draft whole-genome sequence of the purple nonsulfur photosynthetic bacterium Roseospira navarrensis DSM 15114.</title>
        <authorList>
            <person name="Kyndt J.A."/>
            <person name="Meyer T.E."/>
        </authorList>
    </citation>
    <scope>NUCLEOTIDE SEQUENCE [LARGE SCALE GENOMIC DNA]</scope>
    <source>
        <strain evidence="2 3">DSM 15114</strain>
    </source>
</reference>